<dbReference type="Gene3D" id="3.90.660.10">
    <property type="match status" value="1"/>
</dbReference>
<dbReference type="SUPFAM" id="SSF51905">
    <property type="entry name" value="FAD/NAD(P)-binding domain"/>
    <property type="match status" value="1"/>
</dbReference>
<evidence type="ECO:0000313" key="3">
    <source>
        <dbReference type="Proteomes" id="UP001642464"/>
    </source>
</evidence>
<reference evidence="2 3" key="1">
    <citation type="submission" date="2024-02" db="EMBL/GenBank/DDBJ databases">
        <authorList>
            <person name="Chen Y."/>
            <person name="Shah S."/>
            <person name="Dougan E. K."/>
            <person name="Thang M."/>
            <person name="Chan C."/>
        </authorList>
    </citation>
    <scope>NUCLEOTIDE SEQUENCE [LARGE SCALE GENOMIC DNA]</scope>
</reference>
<accession>A0ABP0I5V3</accession>
<feature type="compositionally biased region" description="Basic residues" evidence="1">
    <location>
        <begin position="1"/>
        <end position="12"/>
    </location>
</feature>
<evidence type="ECO:0000313" key="2">
    <source>
        <dbReference type="EMBL" id="CAK8997658.1"/>
    </source>
</evidence>
<feature type="region of interest" description="Disordered" evidence="1">
    <location>
        <begin position="1"/>
        <end position="49"/>
    </location>
</feature>
<proteinExistence type="predicted"/>
<dbReference type="Pfam" id="PF13450">
    <property type="entry name" value="NAD_binding_8"/>
    <property type="match status" value="1"/>
</dbReference>
<dbReference type="PANTHER" id="PTHR16128:SF8">
    <property type="entry name" value="EXPRESSED PROTEIN"/>
    <property type="match status" value="1"/>
</dbReference>
<feature type="compositionally biased region" description="Polar residues" evidence="1">
    <location>
        <begin position="38"/>
        <end position="49"/>
    </location>
</feature>
<dbReference type="Proteomes" id="UP001642464">
    <property type="component" value="Unassembled WGS sequence"/>
</dbReference>
<dbReference type="EMBL" id="CAXAMM010002858">
    <property type="protein sequence ID" value="CAK8997658.1"/>
    <property type="molecule type" value="Genomic_DNA"/>
</dbReference>
<name>A0ABP0I5V3_9DINO</name>
<keyword evidence="3" id="KW-1185">Reference proteome</keyword>
<dbReference type="Gene3D" id="3.50.50.60">
    <property type="entry name" value="FAD/NAD(P)-binding domain"/>
    <property type="match status" value="1"/>
</dbReference>
<comment type="caution">
    <text evidence="2">The sequence shown here is derived from an EMBL/GenBank/DDBJ whole genome shotgun (WGS) entry which is preliminary data.</text>
</comment>
<dbReference type="PANTHER" id="PTHR16128">
    <property type="entry name" value="FAD/NAD(P)-BINDING OXIDOREDUCTASE FAMILY PROTEIN"/>
    <property type="match status" value="1"/>
</dbReference>
<protein>
    <submittedName>
        <fullName evidence="2">Renalase</fullName>
    </submittedName>
</protein>
<evidence type="ECO:0000256" key="1">
    <source>
        <dbReference type="SAM" id="MobiDB-lite"/>
    </source>
</evidence>
<sequence length="446" mass="48984">MDGAPHPKRRWQRGNGYASSAGGPAESKEETPERAGQLTLSTTPGPSRSSVCVIGGGPSGLACCRTLCDAGLQVVLIQESRGLGGKLCTKFVNGKEDPTLHFDMGVQVLKPRGRFAEELEGVVKPWPRVGRFKRIRCTGDWRRWSIQGSEDLPTTDLVVGTPSMSAIGRHLAERCRSLEVHVDRTAQVQGRRKMTGQWSVMWSRAEANAGQLRYRPELAEGASEVSYRNFDAVVLAFEANKVLHGCKSGYKMVPSSVSPALRERLSGRTKTSQVWNLMVAFDRELPMPWDAAAITGHGSLAWVAVDSSKPDRQRVPQCFMIFSTKEWANWKQWSKKEVERVLLYDFMSFLSDTLGSWPPEPCFLLSGRWGNNTEAVLTGEVPEGDFPMRSLGHYEGVGSPLWDKDGMGATGDWARGFSVNDAYSAGVELAEKMLEDLGEGGRLAGG</sequence>
<gene>
    <name evidence="2" type="ORF">SCF082_LOCUS5289</name>
</gene>
<dbReference type="InterPro" id="IPR036188">
    <property type="entry name" value="FAD/NAD-bd_sf"/>
</dbReference>
<organism evidence="2 3">
    <name type="scientific">Durusdinium trenchii</name>
    <dbReference type="NCBI Taxonomy" id="1381693"/>
    <lineage>
        <taxon>Eukaryota</taxon>
        <taxon>Sar</taxon>
        <taxon>Alveolata</taxon>
        <taxon>Dinophyceae</taxon>
        <taxon>Suessiales</taxon>
        <taxon>Symbiodiniaceae</taxon>
        <taxon>Durusdinium</taxon>
    </lineage>
</organism>